<protein>
    <submittedName>
        <fullName evidence="5">23S rRNA (Cytidine1920-2'-O)/16S rRNA (Cytidine1409-2'-O)-methyltransferase</fullName>
    </submittedName>
</protein>
<dbReference type="PIRSF" id="PIRSF005578">
    <property type="entry name" value="TlyA"/>
    <property type="match status" value="1"/>
</dbReference>
<dbReference type="EMBL" id="FYEK01000020">
    <property type="protein sequence ID" value="SNB61905.1"/>
    <property type="molecule type" value="Genomic_DNA"/>
</dbReference>
<dbReference type="Pfam" id="PF01479">
    <property type="entry name" value="S4"/>
    <property type="match status" value="1"/>
</dbReference>
<dbReference type="CDD" id="cd00165">
    <property type="entry name" value="S4"/>
    <property type="match status" value="1"/>
</dbReference>
<sequence length="265" mass="29419">MARVRLDLLLVERGLAESRERAQRLIRAGRVRVGDRVVDKPGALVPPDAPVRITEPFPYVSRGGLKLAAALARFPVLVRGAVCADVGASTGGFTDCLLQHGAARVYAIDVGYGLLDMRLRQDPRVIVMERTNARYLTELPEPVHLVTMDVSFISVRLILPNAHRWLVPEGHAIVLVKPQFEAGRAEVKRGVVRDRAVHERVLRTLIEWSRAHGWWPRGLIPSPLLGPAGNVEFLLWLQKGEGPTDVENLLHEAFAELEAHPPARE</sequence>
<evidence type="ECO:0000256" key="3">
    <source>
        <dbReference type="PROSITE-ProRule" id="PRU00182"/>
    </source>
</evidence>
<reference evidence="6" key="1">
    <citation type="submission" date="2017-06" db="EMBL/GenBank/DDBJ databases">
        <authorList>
            <person name="Varghese N."/>
            <person name="Submissions S."/>
        </authorList>
    </citation>
    <scope>NUCLEOTIDE SEQUENCE [LARGE SCALE GENOMIC DNA]</scope>
    <source>
        <strain evidence="6">JAD2</strain>
    </source>
</reference>
<dbReference type="GO" id="GO:0003723">
    <property type="term" value="F:RNA binding"/>
    <property type="evidence" value="ECO:0007669"/>
    <property type="project" value="UniProtKB-KW"/>
</dbReference>
<keyword evidence="5" id="KW-0808">Transferase</keyword>
<keyword evidence="5" id="KW-0489">Methyltransferase</keyword>
<dbReference type="RefSeq" id="WP_088570668.1">
    <property type="nucleotide sequence ID" value="NZ_FYEK01000020.1"/>
</dbReference>
<dbReference type="NCBIfam" id="TIGR00478">
    <property type="entry name" value="tly"/>
    <property type="match status" value="1"/>
</dbReference>
<dbReference type="InterPro" id="IPR002877">
    <property type="entry name" value="RNA_MeTrfase_FtsJ_dom"/>
</dbReference>
<comment type="similarity">
    <text evidence="2">Belongs to the TlyA family.</text>
</comment>
<dbReference type="Pfam" id="PF01728">
    <property type="entry name" value="FtsJ"/>
    <property type="match status" value="1"/>
</dbReference>
<dbReference type="Gene3D" id="3.10.290.10">
    <property type="entry name" value="RNA-binding S4 domain"/>
    <property type="match status" value="1"/>
</dbReference>
<evidence type="ECO:0000256" key="1">
    <source>
        <dbReference type="ARBA" id="ARBA00022884"/>
    </source>
</evidence>
<dbReference type="InterPro" id="IPR029063">
    <property type="entry name" value="SAM-dependent_MTases_sf"/>
</dbReference>
<keyword evidence="6" id="KW-1185">Reference proteome</keyword>
<feature type="domain" description="RNA-binding S4" evidence="4">
    <location>
        <begin position="4"/>
        <end position="68"/>
    </location>
</feature>
<dbReference type="PROSITE" id="PS50889">
    <property type="entry name" value="S4"/>
    <property type="match status" value="1"/>
</dbReference>
<dbReference type="Gene3D" id="3.40.50.150">
    <property type="entry name" value="Vaccinia Virus protein VP39"/>
    <property type="match status" value="1"/>
</dbReference>
<dbReference type="GO" id="GO:0008168">
    <property type="term" value="F:methyltransferase activity"/>
    <property type="evidence" value="ECO:0007669"/>
    <property type="project" value="UniProtKB-KW"/>
</dbReference>
<gene>
    <name evidence="5" type="ORF">SAMN02746019_00027490</name>
</gene>
<dbReference type="PANTHER" id="PTHR32319:SF0">
    <property type="entry name" value="BACTERIAL HEMOLYSIN-LIKE PROTEIN"/>
    <property type="match status" value="1"/>
</dbReference>
<accession>A0A212QQV0</accession>
<dbReference type="CDD" id="cd02440">
    <property type="entry name" value="AdoMet_MTases"/>
    <property type="match status" value="1"/>
</dbReference>
<dbReference type="GO" id="GO:0032259">
    <property type="term" value="P:methylation"/>
    <property type="evidence" value="ECO:0007669"/>
    <property type="project" value="UniProtKB-KW"/>
</dbReference>
<evidence type="ECO:0000313" key="6">
    <source>
        <dbReference type="Proteomes" id="UP000197025"/>
    </source>
</evidence>
<name>A0A212QQV0_9CHLR</name>
<keyword evidence="1 3" id="KW-0694">RNA-binding</keyword>
<dbReference type="PANTHER" id="PTHR32319">
    <property type="entry name" value="BACTERIAL HEMOLYSIN-LIKE PROTEIN"/>
    <property type="match status" value="1"/>
</dbReference>
<dbReference type="Proteomes" id="UP000197025">
    <property type="component" value="Unassembled WGS sequence"/>
</dbReference>
<proteinExistence type="inferred from homology"/>
<dbReference type="OrthoDB" id="9784736at2"/>
<dbReference type="InterPro" id="IPR036986">
    <property type="entry name" value="S4_RNA-bd_sf"/>
</dbReference>
<evidence type="ECO:0000313" key="5">
    <source>
        <dbReference type="EMBL" id="SNB61905.1"/>
    </source>
</evidence>
<dbReference type="InterPro" id="IPR047048">
    <property type="entry name" value="TlyA"/>
</dbReference>
<dbReference type="SMART" id="SM00363">
    <property type="entry name" value="S4"/>
    <property type="match status" value="1"/>
</dbReference>
<dbReference type="AlphaFoldDB" id="A0A212QQV0"/>
<dbReference type="FunCoup" id="A0A212QQV0">
    <property type="interactions" value="249"/>
</dbReference>
<organism evidence="5 6">
    <name type="scientific">Thermoflexus hugenholtzii JAD2</name>
    <dbReference type="NCBI Taxonomy" id="877466"/>
    <lineage>
        <taxon>Bacteria</taxon>
        <taxon>Bacillati</taxon>
        <taxon>Chloroflexota</taxon>
        <taxon>Thermoflexia</taxon>
        <taxon>Thermoflexales</taxon>
        <taxon>Thermoflexaceae</taxon>
        <taxon>Thermoflexus</taxon>
    </lineage>
</organism>
<evidence type="ECO:0000256" key="2">
    <source>
        <dbReference type="ARBA" id="ARBA00029460"/>
    </source>
</evidence>
<dbReference type="InterPro" id="IPR004538">
    <property type="entry name" value="Hemolysin_A/TlyA"/>
</dbReference>
<dbReference type="SUPFAM" id="SSF53335">
    <property type="entry name" value="S-adenosyl-L-methionine-dependent methyltransferases"/>
    <property type="match status" value="1"/>
</dbReference>
<dbReference type="InParanoid" id="A0A212QQV0"/>
<evidence type="ECO:0000259" key="4">
    <source>
        <dbReference type="SMART" id="SM00363"/>
    </source>
</evidence>
<dbReference type="InterPro" id="IPR002942">
    <property type="entry name" value="S4_RNA-bd"/>
</dbReference>
<dbReference type="SUPFAM" id="SSF55174">
    <property type="entry name" value="Alpha-L RNA-binding motif"/>
    <property type="match status" value="1"/>
</dbReference>